<evidence type="ECO:0000313" key="4">
    <source>
        <dbReference type="Proteomes" id="UP000095512"/>
    </source>
</evidence>
<sequence length="443" mass="50945">MRLSQCMIVKNEERNIERALRWGKGVVWEQIVVDTGSTDRTVELAEKMGAKVFYFEWQDDFSAAKNFAISKASGDWIAFLDADEYFPLEETKKLIPLLERFDKKEYYAVMTSWLQVREDESIFAGGSQARLFKKTEGLAYRYRIHEELSYRGEGILPYTADATDLLAIYHTGYAGSDVYNKEKGERNIRLLLMELKEHPDNYHLMGYLGDSYLTGKESQKAKEWYYKAVNLMPEKLSRHDFISAMTFWKLMIILVEEDDEKALLDIYEKAARLLPEESDFDFIVGRFYAQKNEFEKAAFHLKKSLSLLETHGNANCGMVVTGDLPGAWELLALCCYQTGDLGGCVKYCTALLKANPYIPSALVLLLRAFQREDGGGRENAEQVGAFLERLYKMEQLKDRLLLMRAAREAGYSRLEELIRQKCSGIELQCFDKAMEQHGKKAET</sequence>
<dbReference type="SMART" id="SM00028">
    <property type="entry name" value="TPR"/>
    <property type="match status" value="3"/>
</dbReference>
<dbReference type="AlphaFoldDB" id="A0A174B8A4"/>
<feature type="domain" description="Glycosyltransferase 2-like" evidence="2">
    <location>
        <begin position="6"/>
        <end position="133"/>
    </location>
</feature>
<accession>A0A174B8A4</accession>
<dbReference type="SUPFAM" id="SSF48452">
    <property type="entry name" value="TPR-like"/>
    <property type="match status" value="1"/>
</dbReference>
<dbReference type="PROSITE" id="PS50005">
    <property type="entry name" value="TPR"/>
    <property type="match status" value="1"/>
</dbReference>
<dbReference type="InterPro" id="IPR001173">
    <property type="entry name" value="Glyco_trans_2-like"/>
</dbReference>
<reference evidence="3 4" key="1">
    <citation type="submission" date="2015-09" db="EMBL/GenBank/DDBJ databases">
        <authorList>
            <consortium name="Pathogen Informatics"/>
        </authorList>
    </citation>
    <scope>NUCLEOTIDE SEQUENCE [LARGE SCALE GENOMIC DNA]</scope>
    <source>
        <strain evidence="3 4">2789STDY5834865</strain>
    </source>
</reference>
<dbReference type="SUPFAM" id="SSF53448">
    <property type="entry name" value="Nucleotide-diphospho-sugar transferases"/>
    <property type="match status" value="1"/>
</dbReference>
<protein>
    <submittedName>
        <fullName evidence="3">Family 2 glycosyl transferase</fullName>
        <ecNumber evidence="3">2.4.1.-</ecNumber>
    </submittedName>
</protein>
<dbReference type="Proteomes" id="UP000095512">
    <property type="component" value="Unassembled WGS sequence"/>
</dbReference>
<keyword evidence="3" id="KW-0808">Transferase</keyword>
<dbReference type="RefSeq" id="WP_057571073.1">
    <property type="nucleotide sequence ID" value="NZ_CATYWZ010000007.1"/>
</dbReference>
<dbReference type="Gene3D" id="1.25.40.10">
    <property type="entry name" value="Tetratricopeptide repeat domain"/>
    <property type="match status" value="1"/>
</dbReference>
<dbReference type="EC" id="2.4.1.-" evidence="3"/>
<dbReference type="CDD" id="cd02511">
    <property type="entry name" value="Beta4Glucosyltransferase"/>
    <property type="match status" value="1"/>
</dbReference>
<organism evidence="3 4">
    <name type="scientific">Enterocloster clostridioformis</name>
    <dbReference type="NCBI Taxonomy" id="1531"/>
    <lineage>
        <taxon>Bacteria</taxon>
        <taxon>Bacillati</taxon>
        <taxon>Bacillota</taxon>
        <taxon>Clostridia</taxon>
        <taxon>Lachnospirales</taxon>
        <taxon>Lachnospiraceae</taxon>
        <taxon>Enterocloster</taxon>
    </lineage>
</organism>
<dbReference type="GO" id="GO:0016757">
    <property type="term" value="F:glycosyltransferase activity"/>
    <property type="evidence" value="ECO:0007669"/>
    <property type="project" value="UniProtKB-KW"/>
</dbReference>
<evidence type="ECO:0000259" key="2">
    <source>
        <dbReference type="Pfam" id="PF00535"/>
    </source>
</evidence>
<keyword evidence="3" id="KW-0328">Glycosyltransferase</keyword>
<dbReference type="PANTHER" id="PTHR43630">
    <property type="entry name" value="POLY-BETA-1,6-N-ACETYL-D-GLUCOSAMINE SYNTHASE"/>
    <property type="match status" value="1"/>
</dbReference>
<gene>
    <name evidence="3" type="primary">sunS_1</name>
    <name evidence="3" type="ORF">ERS852480_00215</name>
</gene>
<dbReference type="InterPro" id="IPR019734">
    <property type="entry name" value="TPR_rpt"/>
</dbReference>
<proteinExistence type="predicted"/>
<dbReference type="Gene3D" id="3.90.550.10">
    <property type="entry name" value="Spore Coat Polysaccharide Biosynthesis Protein SpsA, Chain A"/>
    <property type="match status" value="1"/>
</dbReference>
<dbReference type="EMBL" id="CZAB01000001">
    <property type="protein sequence ID" value="CUN95878.1"/>
    <property type="molecule type" value="Genomic_DNA"/>
</dbReference>
<evidence type="ECO:0000313" key="3">
    <source>
        <dbReference type="EMBL" id="CUN95878.1"/>
    </source>
</evidence>
<name>A0A174B8A4_9FIRM</name>
<evidence type="ECO:0000256" key="1">
    <source>
        <dbReference type="PROSITE-ProRule" id="PRU00339"/>
    </source>
</evidence>
<keyword evidence="1" id="KW-0802">TPR repeat</keyword>
<dbReference type="Pfam" id="PF00535">
    <property type="entry name" value="Glycos_transf_2"/>
    <property type="match status" value="1"/>
</dbReference>
<feature type="repeat" description="TPR" evidence="1">
    <location>
        <begin position="202"/>
        <end position="235"/>
    </location>
</feature>
<dbReference type="PANTHER" id="PTHR43630:SF2">
    <property type="entry name" value="GLYCOSYLTRANSFERASE"/>
    <property type="match status" value="1"/>
</dbReference>
<dbReference type="InterPro" id="IPR029044">
    <property type="entry name" value="Nucleotide-diphossugar_trans"/>
</dbReference>
<dbReference type="InterPro" id="IPR011990">
    <property type="entry name" value="TPR-like_helical_dom_sf"/>
</dbReference>